<comment type="subcellular location">
    <subcellularLocation>
        <location evidence="1">Membrane</location>
        <topology evidence="1">Multi-pass membrane protein</topology>
    </subcellularLocation>
</comment>
<evidence type="ECO:0000256" key="5">
    <source>
        <dbReference type="ARBA" id="ARBA00022989"/>
    </source>
</evidence>
<comment type="caution">
    <text evidence="9">The sequence shown here is derived from an EMBL/GenBank/DDBJ whole genome shotgun (WGS) entry which is preliminary data.</text>
</comment>
<keyword evidence="3" id="KW-0808">Transferase</keyword>
<feature type="transmembrane region" description="Helical" evidence="7">
    <location>
        <begin position="262"/>
        <end position="288"/>
    </location>
</feature>
<dbReference type="PANTHER" id="PTHR48090">
    <property type="entry name" value="UNDECAPRENYL-PHOSPHATE 4-DEOXY-4-FORMAMIDO-L-ARABINOSE TRANSFERASE-RELATED"/>
    <property type="match status" value="1"/>
</dbReference>
<proteinExistence type="predicted"/>
<dbReference type="InterPro" id="IPR001173">
    <property type="entry name" value="Glyco_trans_2-like"/>
</dbReference>
<evidence type="ECO:0000313" key="9">
    <source>
        <dbReference type="EMBL" id="GMR28556.1"/>
    </source>
</evidence>
<dbReference type="EMBL" id="BTRJ01000030">
    <property type="protein sequence ID" value="GMR28556.1"/>
    <property type="molecule type" value="Genomic_DNA"/>
</dbReference>
<protein>
    <submittedName>
        <fullName evidence="9">Glycosyltransferase family 2 protein</fullName>
    </submittedName>
</protein>
<evidence type="ECO:0000256" key="1">
    <source>
        <dbReference type="ARBA" id="ARBA00004141"/>
    </source>
</evidence>
<dbReference type="InterPro" id="IPR050256">
    <property type="entry name" value="Glycosyltransferase_2"/>
</dbReference>
<keyword evidence="6 7" id="KW-0472">Membrane</keyword>
<evidence type="ECO:0000256" key="3">
    <source>
        <dbReference type="ARBA" id="ARBA00022679"/>
    </source>
</evidence>
<dbReference type="Gene3D" id="3.90.550.10">
    <property type="entry name" value="Spore Coat Polysaccharide Biosynthesis Protein SpsA, Chain A"/>
    <property type="match status" value="1"/>
</dbReference>
<evidence type="ECO:0000256" key="2">
    <source>
        <dbReference type="ARBA" id="ARBA00022676"/>
    </source>
</evidence>
<organism evidence="9 10">
    <name type="scientific">Stenotrophomonas sepilia</name>
    <dbReference type="NCBI Taxonomy" id="2860290"/>
    <lineage>
        <taxon>Bacteria</taxon>
        <taxon>Pseudomonadati</taxon>
        <taxon>Pseudomonadota</taxon>
        <taxon>Gammaproteobacteria</taxon>
        <taxon>Lysobacterales</taxon>
        <taxon>Lysobacteraceae</taxon>
        <taxon>Stenotrophomonas</taxon>
        <taxon>Stenotrophomonas maltophilia group</taxon>
    </lineage>
</organism>
<keyword evidence="4 7" id="KW-0812">Transmembrane</keyword>
<dbReference type="CDD" id="cd04187">
    <property type="entry name" value="DPM1_like_bac"/>
    <property type="match status" value="1"/>
</dbReference>
<dbReference type="Proteomes" id="UP001306668">
    <property type="component" value="Unassembled WGS sequence"/>
</dbReference>
<feature type="domain" description="Glycosyltransferase 2-like" evidence="8">
    <location>
        <begin position="5"/>
        <end position="164"/>
    </location>
</feature>
<keyword evidence="5 7" id="KW-1133">Transmembrane helix</keyword>
<evidence type="ECO:0000256" key="7">
    <source>
        <dbReference type="SAM" id="Phobius"/>
    </source>
</evidence>
<reference evidence="10" key="1">
    <citation type="submission" date="2023-07" db="EMBL/GenBank/DDBJ databases">
        <title>Genome sequence of Stenotrophomonas sp. Alg010 isolated from Sargassum waste.</title>
        <authorList>
            <person name="Mohapatra"/>
            <person name="B.R."/>
        </authorList>
    </citation>
    <scope>NUCLEOTIDE SEQUENCE [LARGE SCALE GENOMIC DNA]</scope>
    <source>
        <strain evidence="10">Alg010</strain>
    </source>
</reference>
<keyword evidence="2" id="KW-0328">Glycosyltransferase</keyword>
<gene>
    <name evidence="9" type="ORF">STENOSP10_27760</name>
</gene>
<accession>A0ABQ6QES2</accession>
<dbReference type="SUPFAM" id="SSF53448">
    <property type="entry name" value="Nucleotide-diphospho-sugar transferases"/>
    <property type="match status" value="1"/>
</dbReference>
<evidence type="ECO:0000256" key="4">
    <source>
        <dbReference type="ARBA" id="ARBA00022692"/>
    </source>
</evidence>
<evidence type="ECO:0000259" key="8">
    <source>
        <dbReference type="Pfam" id="PF00535"/>
    </source>
</evidence>
<dbReference type="InterPro" id="IPR029044">
    <property type="entry name" value="Nucleotide-diphossugar_trans"/>
</dbReference>
<dbReference type="RefSeq" id="WP_111008203.1">
    <property type="nucleotide sequence ID" value="NZ_BTRJ01000030.1"/>
</dbReference>
<evidence type="ECO:0000313" key="10">
    <source>
        <dbReference type="Proteomes" id="UP001306668"/>
    </source>
</evidence>
<name>A0ABQ6QES2_9GAMM</name>
<evidence type="ECO:0000256" key="6">
    <source>
        <dbReference type="ARBA" id="ARBA00023136"/>
    </source>
</evidence>
<keyword evidence="10" id="KW-1185">Reference proteome</keyword>
<dbReference type="PANTHER" id="PTHR48090:SF1">
    <property type="entry name" value="PROPHAGE BACTOPRENOL GLUCOSYL TRANSFERASE HOMOLOG"/>
    <property type="match status" value="1"/>
</dbReference>
<sequence>MSTISYVIPVYHNEGSIELTWAGIRDLFATSLPEHDYEIVFVNDGSKDGSHAEMLRVSAQDPRVRSISFTRNFGQLSATLAGFDAASGDAVINMSADMQDPIELTAEMIRKWEQGNEVVIAHRADREDNFTSSMFSRIVYGILRMSNPNMPAGGFDFTLMSRRALTLFMSMKGRHRFFQGDVLWAGFPTAYIPYVRRKREIGKSQYNFSKKLKLAFDFIIDGSYLPIRLMSLSGTVLAMLGLCYAVVIAVSRLFDLTPFSGWAPIMVAILVVGGMIMLMLGVIGEYLWRILDEIRAKPMYIVREDTAEKAAISKNELE</sequence>
<feature type="transmembrane region" description="Helical" evidence="7">
    <location>
        <begin position="229"/>
        <end position="250"/>
    </location>
</feature>
<dbReference type="Pfam" id="PF00535">
    <property type="entry name" value="Glycos_transf_2"/>
    <property type="match status" value="1"/>
</dbReference>